<comment type="caution">
    <text evidence="1">The sequence shown here is derived from an EMBL/GenBank/DDBJ whole genome shotgun (WGS) entry which is preliminary data.</text>
</comment>
<dbReference type="InterPro" id="IPR025626">
    <property type="entry name" value="YyzF"/>
</dbReference>
<accession>A0ABU1IKX9</accession>
<gene>
    <name evidence="1" type="ORF">JOE21_001396</name>
</gene>
<reference evidence="1 2" key="1">
    <citation type="submission" date="2023-07" db="EMBL/GenBank/DDBJ databases">
        <title>Genomic Encyclopedia of Type Strains, Phase IV (KMG-IV): sequencing the most valuable type-strain genomes for metagenomic binning, comparative biology and taxonomic classification.</title>
        <authorList>
            <person name="Goeker M."/>
        </authorList>
    </citation>
    <scope>NUCLEOTIDE SEQUENCE [LARGE SCALE GENOMIC DNA]</scope>
    <source>
        <strain evidence="1 2">DSM 45903</strain>
    </source>
</reference>
<evidence type="ECO:0000313" key="1">
    <source>
        <dbReference type="EMBL" id="MDR6225398.1"/>
    </source>
</evidence>
<evidence type="ECO:0000313" key="2">
    <source>
        <dbReference type="Proteomes" id="UP001185012"/>
    </source>
</evidence>
<protein>
    <submittedName>
        <fullName evidence="1">CxxH/CxxC protein (TIGR04129 family)</fullName>
    </submittedName>
</protein>
<dbReference type="NCBIfam" id="TIGR04129">
    <property type="entry name" value="CxxH_BA5709"/>
    <property type="match status" value="1"/>
</dbReference>
<dbReference type="RefSeq" id="WP_309864043.1">
    <property type="nucleotide sequence ID" value="NZ_JAVDQG010000003.1"/>
</dbReference>
<sequence>MTNVVSWYACEEHVELVIDDFVDRYQLAPEIEPSTNVDQTKTPERIRCRQCGGTPVYHLTAASA</sequence>
<organism evidence="1 2">
    <name type="scientific">Desmospora profundinema</name>
    <dbReference type="NCBI Taxonomy" id="1571184"/>
    <lineage>
        <taxon>Bacteria</taxon>
        <taxon>Bacillati</taxon>
        <taxon>Bacillota</taxon>
        <taxon>Bacilli</taxon>
        <taxon>Bacillales</taxon>
        <taxon>Thermoactinomycetaceae</taxon>
        <taxon>Desmospora</taxon>
    </lineage>
</organism>
<name>A0ABU1IKX9_9BACL</name>
<dbReference type="Proteomes" id="UP001185012">
    <property type="component" value="Unassembled WGS sequence"/>
</dbReference>
<keyword evidence="2" id="KW-1185">Reference proteome</keyword>
<dbReference type="Pfam" id="PF14116">
    <property type="entry name" value="YyzF"/>
    <property type="match status" value="1"/>
</dbReference>
<proteinExistence type="predicted"/>
<dbReference type="EMBL" id="JAVDQG010000003">
    <property type="protein sequence ID" value="MDR6225398.1"/>
    <property type="molecule type" value="Genomic_DNA"/>
</dbReference>